<sequence length="131" mass="15549">MVDHEIADVNQMIEELNTTTNSHITLLVNVLKDFFSNLKEKIPIENILNDNDIINIVCKEIYKDENNDDDDFKKELILILLNDAWEIQIRAIDIAHRKCEMNLQIIRVEELIFQKYQPSKITRYTAQYKQI</sequence>
<dbReference type="EMBL" id="LLXL01000997">
    <property type="protein sequence ID" value="PKK67184.1"/>
    <property type="molecule type" value="Genomic_DNA"/>
</dbReference>
<dbReference type="Proteomes" id="UP000233469">
    <property type="component" value="Unassembled WGS sequence"/>
</dbReference>
<dbReference type="AlphaFoldDB" id="A0A2N1MZY6"/>
<organism evidence="1 2">
    <name type="scientific">Rhizophagus irregularis</name>
    <dbReference type="NCBI Taxonomy" id="588596"/>
    <lineage>
        <taxon>Eukaryota</taxon>
        <taxon>Fungi</taxon>
        <taxon>Fungi incertae sedis</taxon>
        <taxon>Mucoromycota</taxon>
        <taxon>Glomeromycotina</taxon>
        <taxon>Glomeromycetes</taxon>
        <taxon>Glomerales</taxon>
        <taxon>Glomeraceae</taxon>
        <taxon>Rhizophagus</taxon>
    </lineage>
</organism>
<gene>
    <name evidence="1" type="ORF">RhiirC2_783846</name>
</gene>
<reference evidence="1 2" key="1">
    <citation type="submission" date="2016-04" db="EMBL/GenBank/DDBJ databases">
        <title>Genome analyses suggest a sexual origin of heterokaryosis in a supposedly ancient asexual fungus.</title>
        <authorList>
            <person name="Ropars J."/>
            <person name="Sedzielewska K."/>
            <person name="Noel J."/>
            <person name="Charron P."/>
            <person name="Farinelli L."/>
            <person name="Marton T."/>
            <person name="Kruger M."/>
            <person name="Pelin A."/>
            <person name="Brachmann A."/>
            <person name="Corradi N."/>
        </authorList>
    </citation>
    <scope>NUCLEOTIDE SEQUENCE [LARGE SCALE GENOMIC DNA]</scope>
    <source>
        <strain evidence="1 2">C2</strain>
    </source>
</reference>
<name>A0A2N1MZY6_9GLOM</name>
<comment type="caution">
    <text evidence="1">The sequence shown here is derived from an EMBL/GenBank/DDBJ whole genome shotgun (WGS) entry which is preliminary data.</text>
</comment>
<accession>A0A2N1MZY6</accession>
<evidence type="ECO:0000313" key="1">
    <source>
        <dbReference type="EMBL" id="PKK67184.1"/>
    </source>
</evidence>
<evidence type="ECO:0000313" key="2">
    <source>
        <dbReference type="Proteomes" id="UP000233469"/>
    </source>
</evidence>
<proteinExistence type="predicted"/>
<reference evidence="1 2" key="2">
    <citation type="submission" date="2017-10" db="EMBL/GenBank/DDBJ databases">
        <title>Extensive intraspecific genome diversity in a model arbuscular mycorrhizal fungus.</title>
        <authorList>
            <person name="Chen E.C.H."/>
            <person name="Morin E."/>
            <person name="Baudet D."/>
            <person name="Noel J."/>
            <person name="Ndikumana S."/>
            <person name="Charron P."/>
            <person name="St-Onge C."/>
            <person name="Giorgi J."/>
            <person name="Grigoriev I.V."/>
            <person name="Roux C."/>
            <person name="Martin F.M."/>
            <person name="Corradi N."/>
        </authorList>
    </citation>
    <scope>NUCLEOTIDE SEQUENCE [LARGE SCALE GENOMIC DNA]</scope>
    <source>
        <strain evidence="1 2">C2</strain>
    </source>
</reference>
<protein>
    <submittedName>
        <fullName evidence="1">Uncharacterized protein</fullName>
    </submittedName>
</protein>
<dbReference type="VEuPathDB" id="FungiDB:FUN_013689"/>